<dbReference type="SUPFAM" id="SSF56672">
    <property type="entry name" value="DNA/RNA polymerases"/>
    <property type="match status" value="1"/>
</dbReference>
<dbReference type="Gene3D" id="3.30.70.270">
    <property type="match status" value="2"/>
</dbReference>
<dbReference type="InterPro" id="IPR036397">
    <property type="entry name" value="RNaseH_sf"/>
</dbReference>
<evidence type="ECO:0000259" key="10">
    <source>
        <dbReference type="PROSITE" id="PS50878"/>
    </source>
</evidence>
<dbReference type="Pfam" id="PF00075">
    <property type="entry name" value="RNase_H"/>
    <property type="match status" value="1"/>
</dbReference>
<dbReference type="InterPro" id="IPR043128">
    <property type="entry name" value="Rev_trsase/Diguanyl_cyclase"/>
</dbReference>
<dbReference type="EC" id="3.1.26.4" evidence="2"/>
<dbReference type="Gene3D" id="3.10.10.10">
    <property type="entry name" value="HIV Type 1 Reverse Transcriptase, subunit A, domain 1"/>
    <property type="match status" value="1"/>
</dbReference>
<dbReference type="Proteomes" id="UP000694393">
    <property type="component" value="Unplaced"/>
</dbReference>
<keyword evidence="14" id="KW-1185">Reference proteome</keyword>
<dbReference type="PROSITE" id="PS50994">
    <property type="entry name" value="INTEGRASE"/>
    <property type="match status" value="1"/>
</dbReference>
<protein>
    <recommendedName>
        <fullName evidence="2">ribonuclease H</fullName>
        <ecNumber evidence="2">3.1.26.4</ecNumber>
    </recommendedName>
</protein>
<dbReference type="InterPro" id="IPR040643">
    <property type="entry name" value="MLVIN_C"/>
</dbReference>
<feature type="domain" description="Integrase catalytic" evidence="12">
    <location>
        <begin position="637"/>
        <end position="796"/>
    </location>
</feature>
<name>A0A8C8S937_9SAUR</name>
<evidence type="ECO:0000256" key="7">
    <source>
        <dbReference type="ARBA" id="ARBA00022801"/>
    </source>
</evidence>
<proteinExistence type="inferred from homology"/>
<keyword evidence="6" id="KW-0255">Endonuclease</keyword>
<keyword evidence="7" id="KW-0378">Hydrolase</keyword>
<evidence type="ECO:0000256" key="8">
    <source>
        <dbReference type="ARBA" id="ARBA00022918"/>
    </source>
</evidence>
<evidence type="ECO:0000256" key="5">
    <source>
        <dbReference type="ARBA" id="ARBA00022722"/>
    </source>
</evidence>
<keyword evidence="3" id="KW-0808">Transferase</keyword>
<comment type="similarity">
    <text evidence="1">Belongs to the beta type-B retroviral polymerase family. HERV class-II K(HML-2) pol subfamily.</text>
</comment>
<evidence type="ECO:0000256" key="6">
    <source>
        <dbReference type="ARBA" id="ARBA00022759"/>
    </source>
</evidence>
<dbReference type="Pfam" id="PF00078">
    <property type="entry name" value="RVT_1"/>
    <property type="match status" value="1"/>
</dbReference>
<evidence type="ECO:0000313" key="14">
    <source>
        <dbReference type="Proteomes" id="UP000694393"/>
    </source>
</evidence>
<evidence type="ECO:0000256" key="3">
    <source>
        <dbReference type="ARBA" id="ARBA00022679"/>
    </source>
</evidence>
<evidence type="ECO:0000256" key="4">
    <source>
        <dbReference type="ARBA" id="ARBA00022695"/>
    </source>
</evidence>
<feature type="domain" description="Reverse transcriptase" evidence="10">
    <location>
        <begin position="1"/>
        <end position="128"/>
    </location>
</feature>
<dbReference type="PANTHER" id="PTHR41694">
    <property type="entry name" value="ENDOGENOUS RETROVIRUS GROUP K MEMBER POL PROTEIN"/>
    <property type="match status" value="1"/>
</dbReference>
<dbReference type="InterPro" id="IPR041588">
    <property type="entry name" value="Integrase_H2C2"/>
</dbReference>
<dbReference type="PROSITE" id="PS50879">
    <property type="entry name" value="RNASE_H_1"/>
    <property type="match status" value="1"/>
</dbReference>
<reference evidence="13" key="1">
    <citation type="submission" date="2025-08" db="UniProtKB">
        <authorList>
            <consortium name="Ensembl"/>
        </authorList>
    </citation>
    <scope>IDENTIFICATION</scope>
</reference>
<organism evidence="13 14">
    <name type="scientific">Pelusios castaneus</name>
    <name type="common">West African mud turtle</name>
    <dbReference type="NCBI Taxonomy" id="367368"/>
    <lineage>
        <taxon>Eukaryota</taxon>
        <taxon>Metazoa</taxon>
        <taxon>Chordata</taxon>
        <taxon>Craniata</taxon>
        <taxon>Vertebrata</taxon>
        <taxon>Euteleostomi</taxon>
        <taxon>Archelosauria</taxon>
        <taxon>Testudinata</taxon>
        <taxon>Testudines</taxon>
        <taxon>Pleurodira</taxon>
        <taxon>Pelomedusidae</taxon>
        <taxon>Pelusios</taxon>
    </lineage>
</organism>
<accession>A0A8C8S937</accession>
<dbReference type="InterPro" id="IPR043502">
    <property type="entry name" value="DNA/RNA_pol_sf"/>
</dbReference>
<dbReference type="InterPro" id="IPR001584">
    <property type="entry name" value="Integrase_cat-core"/>
</dbReference>
<dbReference type="Gene3D" id="1.10.340.70">
    <property type="match status" value="1"/>
</dbReference>
<dbReference type="GO" id="GO:0004523">
    <property type="term" value="F:RNA-DNA hybrid ribonuclease activity"/>
    <property type="evidence" value="ECO:0007669"/>
    <property type="project" value="UniProtKB-EC"/>
</dbReference>
<dbReference type="InterPro" id="IPR000477">
    <property type="entry name" value="RT_dom"/>
</dbReference>
<dbReference type="InterPro" id="IPR012337">
    <property type="entry name" value="RNaseH-like_sf"/>
</dbReference>
<evidence type="ECO:0000259" key="11">
    <source>
        <dbReference type="PROSITE" id="PS50879"/>
    </source>
</evidence>
<dbReference type="PANTHER" id="PTHR41694:SF5">
    <property type="entry name" value="RIBONUCLEASE H"/>
    <property type="match status" value="1"/>
</dbReference>
<dbReference type="GO" id="GO:0003964">
    <property type="term" value="F:RNA-directed DNA polymerase activity"/>
    <property type="evidence" value="ECO:0007669"/>
    <property type="project" value="UniProtKB-KW"/>
</dbReference>
<keyword evidence="5" id="KW-0540">Nuclease</keyword>
<sequence>MYFTVLDLKDAFFTIPVEQQSQELFAFEWEDMKQVKKQMCWTVLAQGFKNSPTIFSQALAGDLQEWDNQEGVLLLQYVDDLLLAARGLKDCLKATVSLLNFLGLRGYRVSRKKVQIALTEVRYLGFHIQQGQRRLSNERKEAVCQVPIPTNRKQLRAFLGMAGFCRIWIPEFGLIAKPLYECLQGIDQAPLHWTPEAEAAFKTLKQKLMEAPALGLPDLSKSFQLFVHERRGLALGVLTQYLGTWRRPVAYFSKQLDQVAAGWPGCLRAVAATALIIKEAEKLTLGGSMTVYTPHMIQALLDSKGGLWLTQARLAQYQAKLIENPEVQLRTCSTLNPATLLPDSEGIEHNCLETVDLQHSSRADLRDQPLPNPDFAWYTDGSSMVVNGQRKAGYAVVSLFDTIEAQPLPPGTSAQLAELIALTRALELATDKRVNIFTDSRYAFGVLHAHAGLWKQRGMLTAQGNPIKYGPQILRLLTAVQLPAEVAVIHCRAHQREDQDITRGNARADREAKRAASVPLVEEIVLQGALIPALEDLPRPVYSQSEQELAAKLQLVKSDGWWHTSDRKILLPSALVPNVLNQLHLATHAGREALVQMATKYFLASSLRPQASRIVARCPICQKNNPRSGGAHQPASLEQTPGPGVVWQIDFTELPRTQGYRYLLVMVDRFTGWPEAFPCRNCTARTVAVKLMKELIPRFGLPQWIESDNGTHFTANIIKIIAETLQLHWKLHSPWRPQASGVVERTNQTLKRHLSKICQETTLKWPDALPLALLRVRVLPKGRLGLSPFEILFGRPWPMNGAPVPLGEWVLGESMLSQYLFSLSAVLSSLHRFIKNAQPVPLETPAHSLQPGDSVLVRSWKDEPLQERWKGPFTVLLVTNTAAKVEGHKNWIHYSRLKPAPHPSDQDSWTVQSSKDSDNSDFGLKLLFKRKPR</sequence>
<keyword evidence="8" id="KW-0695">RNA-directed DNA polymerase</keyword>
<evidence type="ECO:0000256" key="2">
    <source>
        <dbReference type="ARBA" id="ARBA00012180"/>
    </source>
</evidence>
<dbReference type="InterPro" id="IPR041577">
    <property type="entry name" value="RT_RNaseH_2"/>
</dbReference>
<dbReference type="Pfam" id="PF18697">
    <property type="entry name" value="MLVIN_C"/>
    <property type="match status" value="1"/>
</dbReference>
<dbReference type="InterPro" id="IPR002156">
    <property type="entry name" value="RNaseH_domain"/>
</dbReference>
<feature type="region of interest" description="Disordered" evidence="9">
    <location>
        <begin position="899"/>
        <end position="921"/>
    </location>
</feature>
<feature type="domain" description="RNase H type-1" evidence="11">
    <location>
        <begin position="371"/>
        <end position="517"/>
    </location>
</feature>
<keyword evidence="4" id="KW-0548">Nucleotidyltransferase</keyword>
<dbReference type="GO" id="GO:0003676">
    <property type="term" value="F:nucleic acid binding"/>
    <property type="evidence" value="ECO:0007669"/>
    <property type="project" value="InterPro"/>
</dbReference>
<evidence type="ECO:0000256" key="9">
    <source>
        <dbReference type="SAM" id="MobiDB-lite"/>
    </source>
</evidence>
<dbReference type="Gene3D" id="3.30.420.10">
    <property type="entry name" value="Ribonuclease H-like superfamily/Ribonuclease H"/>
    <property type="match status" value="2"/>
</dbReference>
<dbReference type="Gene3D" id="2.30.30.850">
    <property type="match status" value="1"/>
</dbReference>
<dbReference type="PROSITE" id="PS50878">
    <property type="entry name" value="RT_POL"/>
    <property type="match status" value="1"/>
</dbReference>
<evidence type="ECO:0000256" key="1">
    <source>
        <dbReference type="ARBA" id="ARBA00010879"/>
    </source>
</evidence>
<evidence type="ECO:0000313" key="13">
    <source>
        <dbReference type="Ensembl" id="ENSPCEP00000016317.1"/>
    </source>
</evidence>
<reference evidence="13" key="2">
    <citation type="submission" date="2025-09" db="UniProtKB">
        <authorList>
            <consortium name="Ensembl"/>
        </authorList>
    </citation>
    <scope>IDENTIFICATION</scope>
</reference>
<dbReference type="Pfam" id="PF17919">
    <property type="entry name" value="RT_RNaseH_2"/>
    <property type="match status" value="1"/>
</dbReference>
<dbReference type="SUPFAM" id="SSF53098">
    <property type="entry name" value="Ribonuclease H-like"/>
    <property type="match status" value="2"/>
</dbReference>
<dbReference type="Pfam" id="PF00665">
    <property type="entry name" value="rve"/>
    <property type="match status" value="1"/>
</dbReference>
<dbReference type="FunFam" id="3.30.70.270:FF:000020">
    <property type="entry name" value="Transposon Tf2-6 polyprotein-like Protein"/>
    <property type="match status" value="1"/>
</dbReference>
<dbReference type="Pfam" id="PF17921">
    <property type="entry name" value="Integrase_H2C2"/>
    <property type="match status" value="1"/>
</dbReference>
<dbReference type="GO" id="GO:0015074">
    <property type="term" value="P:DNA integration"/>
    <property type="evidence" value="ECO:0007669"/>
    <property type="project" value="InterPro"/>
</dbReference>
<dbReference type="AlphaFoldDB" id="A0A8C8S937"/>
<dbReference type="Ensembl" id="ENSPCET00000016888.1">
    <property type="protein sequence ID" value="ENSPCEP00000016317.1"/>
    <property type="gene ID" value="ENSPCEG00000012839.1"/>
</dbReference>
<dbReference type="CDD" id="cd09273">
    <property type="entry name" value="RNase_HI_RT_Bel"/>
    <property type="match status" value="1"/>
</dbReference>
<dbReference type="Gene3D" id="3.10.20.370">
    <property type="match status" value="1"/>
</dbReference>
<evidence type="ECO:0000259" key="12">
    <source>
        <dbReference type="PROSITE" id="PS50994"/>
    </source>
</evidence>